<organism evidence="2 3">
    <name type="scientific">Helicobacter canis</name>
    <dbReference type="NCBI Taxonomy" id="29419"/>
    <lineage>
        <taxon>Bacteria</taxon>
        <taxon>Pseudomonadati</taxon>
        <taxon>Campylobacterota</taxon>
        <taxon>Epsilonproteobacteria</taxon>
        <taxon>Campylobacterales</taxon>
        <taxon>Helicobacteraceae</taxon>
        <taxon>Helicobacter</taxon>
    </lineage>
</organism>
<dbReference type="EMBL" id="VXKE01000021">
    <property type="protein sequence ID" value="KAA8707814.1"/>
    <property type="molecule type" value="Genomic_DNA"/>
</dbReference>
<sequence length="338" mass="37146">MRYIVIGGSGFVGSYTIAALVESMANNRIEKAEIFCLDRVPNPALESLSTFVHCDLLQGFDFALDSSDIIIHLAARAYAPKPPLKPFGLQALEQYFYEVNVAGTQALLTSMLESNAHKLIYFSTDMVYGKPDYLPIDSRHKRTPFGYYGASKVQAEDLIAKARQQGINASIFRPRIIVGAGRYGILTKLFTLIAHSLPVPLIGDGSNCYQMISVQDCAQAIICAIEKSFPNNAYNLGSHNPPTIKALLSDLIAQAGSKSILIPTHAKSVKLALSVLETLGVPLMYKEQYAIADCQYIVDISSTQAELGWNPLYSDSDMLLAAYRQYLHTKELHKSNAL</sequence>
<dbReference type="PANTHER" id="PTHR43245:SF58">
    <property type="entry name" value="BLL5923 PROTEIN"/>
    <property type="match status" value="1"/>
</dbReference>
<evidence type="ECO:0000313" key="2">
    <source>
        <dbReference type="EMBL" id="KAA8707814.1"/>
    </source>
</evidence>
<dbReference type="InterPro" id="IPR050177">
    <property type="entry name" value="Lipid_A_modif_metabolic_enz"/>
</dbReference>
<accession>A0A5M9QGL2</accession>
<dbReference type="InterPro" id="IPR001509">
    <property type="entry name" value="Epimerase_deHydtase"/>
</dbReference>
<dbReference type="PANTHER" id="PTHR43245">
    <property type="entry name" value="BIFUNCTIONAL POLYMYXIN RESISTANCE PROTEIN ARNA"/>
    <property type="match status" value="1"/>
</dbReference>
<dbReference type="Gene3D" id="3.40.50.720">
    <property type="entry name" value="NAD(P)-binding Rossmann-like Domain"/>
    <property type="match status" value="1"/>
</dbReference>
<dbReference type="InterPro" id="IPR036291">
    <property type="entry name" value="NAD(P)-bd_dom_sf"/>
</dbReference>
<dbReference type="Pfam" id="PF01370">
    <property type="entry name" value="Epimerase"/>
    <property type="match status" value="1"/>
</dbReference>
<name>A0A5M9QGL2_9HELI</name>
<gene>
    <name evidence="2" type="ORF">F4V45_08075</name>
</gene>
<dbReference type="RefSeq" id="WP_150337821.1">
    <property type="nucleotide sequence ID" value="NZ_JAERIX010000017.1"/>
</dbReference>
<proteinExistence type="predicted"/>
<feature type="domain" description="NAD-dependent epimerase/dehydratase" evidence="1">
    <location>
        <begin position="4"/>
        <end position="237"/>
    </location>
</feature>
<evidence type="ECO:0000259" key="1">
    <source>
        <dbReference type="Pfam" id="PF01370"/>
    </source>
</evidence>
<protein>
    <submittedName>
        <fullName evidence="2">NAD(P)-dependent oxidoreductase</fullName>
    </submittedName>
</protein>
<evidence type="ECO:0000313" key="3">
    <source>
        <dbReference type="Proteomes" id="UP000323707"/>
    </source>
</evidence>
<comment type="caution">
    <text evidence="2">The sequence shown here is derived from an EMBL/GenBank/DDBJ whole genome shotgun (WGS) entry which is preliminary data.</text>
</comment>
<dbReference type="AlphaFoldDB" id="A0A5M9QGL2"/>
<dbReference type="SUPFAM" id="SSF51735">
    <property type="entry name" value="NAD(P)-binding Rossmann-fold domains"/>
    <property type="match status" value="1"/>
</dbReference>
<reference evidence="2 3" key="1">
    <citation type="submission" date="2019-09" db="EMBL/GenBank/DDBJ databases">
        <title>Draft genome sequence of various Type strains from the CCUG.</title>
        <authorList>
            <person name="Pineiro-Iglesias B."/>
            <person name="Tunovic T."/>
            <person name="Unosson C."/>
            <person name="Inganas E."/>
            <person name="Ohlen M."/>
            <person name="Cardew S."/>
            <person name="Jensie-Markopoulos S."/>
            <person name="Salva-Serra F."/>
            <person name="Jaen-Luchoro D."/>
            <person name="Karlsson R."/>
            <person name="Svensson-Stadler L."/>
            <person name="Chun J."/>
            <person name="Moore E."/>
        </authorList>
    </citation>
    <scope>NUCLEOTIDE SEQUENCE [LARGE SCALE GENOMIC DNA]</scope>
    <source>
        <strain evidence="2 3">CCUG 32756T</strain>
    </source>
</reference>
<dbReference type="Proteomes" id="UP000323707">
    <property type="component" value="Unassembled WGS sequence"/>
</dbReference>